<keyword evidence="2" id="KW-0472">Membrane</keyword>
<evidence type="ECO:0000256" key="2">
    <source>
        <dbReference type="SAM" id="Phobius"/>
    </source>
</evidence>
<feature type="region of interest" description="Disordered" evidence="1">
    <location>
        <begin position="1"/>
        <end position="25"/>
    </location>
</feature>
<keyword evidence="2" id="KW-0812">Transmembrane</keyword>
<accession>S7PXE2</accession>
<proteinExistence type="predicted"/>
<feature type="compositionally biased region" description="Basic residues" evidence="1">
    <location>
        <begin position="59"/>
        <end position="70"/>
    </location>
</feature>
<reference evidence="3 4" key="1">
    <citation type="journal article" date="2012" name="Science">
        <title>The Paleozoic origin of enzymatic lignin decomposition reconstructed from 31 fungal genomes.</title>
        <authorList>
            <person name="Floudas D."/>
            <person name="Binder M."/>
            <person name="Riley R."/>
            <person name="Barry K."/>
            <person name="Blanchette R.A."/>
            <person name="Henrissat B."/>
            <person name="Martinez A.T."/>
            <person name="Otillar R."/>
            <person name="Spatafora J.W."/>
            <person name="Yadav J.S."/>
            <person name="Aerts A."/>
            <person name="Benoit I."/>
            <person name="Boyd A."/>
            <person name="Carlson A."/>
            <person name="Copeland A."/>
            <person name="Coutinho P.M."/>
            <person name="de Vries R.P."/>
            <person name="Ferreira P."/>
            <person name="Findley K."/>
            <person name="Foster B."/>
            <person name="Gaskell J."/>
            <person name="Glotzer D."/>
            <person name="Gorecki P."/>
            <person name="Heitman J."/>
            <person name="Hesse C."/>
            <person name="Hori C."/>
            <person name="Igarashi K."/>
            <person name="Jurgens J.A."/>
            <person name="Kallen N."/>
            <person name="Kersten P."/>
            <person name="Kohler A."/>
            <person name="Kuees U."/>
            <person name="Kumar T.K.A."/>
            <person name="Kuo A."/>
            <person name="LaButti K."/>
            <person name="Larrondo L.F."/>
            <person name="Lindquist E."/>
            <person name="Ling A."/>
            <person name="Lombard V."/>
            <person name="Lucas S."/>
            <person name="Lundell T."/>
            <person name="Martin R."/>
            <person name="McLaughlin D.J."/>
            <person name="Morgenstern I."/>
            <person name="Morin E."/>
            <person name="Murat C."/>
            <person name="Nagy L.G."/>
            <person name="Nolan M."/>
            <person name="Ohm R.A."/>
            <person name="Patyshakuliyeva A."/>
            <person name="Rokas A."/>
            <person name="Ruiz-Duenas F.J."/>
            <person name="Sabat G."/>
            <person name="Salamov A."/>
            <person name="Samejima M."/>
            <person name="Schmutz J."/>
            <person name="Slot J.C."/>
            <person name="St John F."/>
            <person name="Stenlid J."/>
            <person name="Sun H."/>
            <person name="Sun S."/>
            <person name="Syed K."/>
            <person name="Tsang A."/>
            <person name="Wiebenga A."/>
            <person name="Young D."/>
            <person name="Pisabarro A."/>
            <person name="Eastwood D.C."/>
            <person name="Martin F."/>
            <person name="Cullen D."/>
            <person name="Grigoriev I.V."/>
            <person name="Hibbett D.S."/>
        </authorList>
    </citation>
    <scope>NUCLEOTIDE SEQUENCE [LARGE SCALE GENOMIC DNA]</scope>
    <source>
        <strain evidence="3 4">ATCC 11539</strain>
    </source>
</reference>
<dbReference type="EMBL" id="KB469308">
    <property type="protein sequence ID" value="EPQ52276.1"/>
    <property type="molecule type" value="Genomic_DNA"/>
</dbReference>
<feature type="region of interest" description="Disordered" evidence="1">
    <location>
        <begin position="59"/>
        <end position="92"/>
    </location>
</feature>
<gene>
    <name evidence="3" type="ORF">GLOTRDRAFT_140660</name>
</gene>
<evidence type="ECO:0000313" key="4">
    <source>
        <dbReference type="Proteomes" id="UP000030669"/>
    </source>
</evidence>
<evidence type="ECO:0000313" key="3">
    <source>
        <dbReference type="EMBL" id="EPQ52276.1"/>
    </source>
</evidence>
<dbReference type="RefSeq" id="XP_007869443.1">
    <property type="nucleotide sequence ID" value="XM_007871252.1"/>
</dbReference>
<organism evidence="3 4">
    <name type="scientific">Gloeophyllum trabeum (strain ATCC 11539 / FP-39264 / Madison 617)</name>
    <name type="common">Brown rot fungus</name>
    <dbReference type="NCBI Taxonomy" id="670483"/>
    <lineage>
        <taxon>Eukaryota</taxon>
        <taxon>Fungi</taxon>
        <taxon>Dikarya</taxon>
        <taxon>Basidiomycota</taxon>
        <taxon>Agaricomycotina</taxon>
        <taxon>Agaricomycetes</taxon>
        <taxon>Gloeophyllales</taxon>
        <taxon>Gloeophyllaceae</taxon>
        <taxon>Gloeophyllum</taxon>
    </lineage>
</organism>
<dbReference type="Proteomes" id="UP000030669">
    <property type="component" value="Unassembled WGS sequence"/>
</dbReference>
<evidence type="ECO:0000256" key="1">
    <source>
        <dbReference type="SAM" id="MobiDB-lite"/>
    </source>
</evidence>
<keyword evidence="4" id="KW-1185">Reference proteome</keyword>
<dbReference type="KEGG" id="gtr:GLOTRDRAFT_140660"/>
<dbReference type="GeneID" id="19304584"/>
<feature type="compositionally biased region" description="Polar residues" evidence="1">
    <location>
        <begin position="171"/>
        <end position="180"/>
    </location>
</feature>
<dbReference type="HOGENOM" id="CLU_1250785_0_0_1"/>
<keyword evidence="2" id="KW-1133">Transmembrane helix</keyword>
<feature type="compositionally biased region" description="Low complexity" evidence="1">
    <location>
        <begin position="148"/>
        <end position="170"/>
    </location>
</feature>
<protein>
    <submittedName>
        <fullName evidence="3">Uncharacterized protein</fullName>
    </submittedName>
</protein>
<sequence>MAPSSSSHTPMHPRSTDASDDNNDNDGLLTHGSDIVIILLLVCALVFALEMVRGKVAAARRARAMPHRTSRSGTGSSGLPVEEEPSARRRKRAKVPPAWFEVCVAGEGEGRWEEVKPLAYRSLPSLPCSQETFRARAGCAPAFVKTHSLAPSASSTSSESSPEIEMSEMTQSQSPSQSTAGEVVVLVAMPRPRTSHAGWEEETRQLELGVARWPVRVSVDR</sequence>
<feature type="transmembrane region" description="Helical" evidence="2">
    <location>
        <begin position="35"/>
        <end position="52"/>
    </location>
</feature>
<feature type="region of interest" description="Disordered" evidence="1">
    <location>
        <begin position="148"/>
        <end position="187"/>
    </location>
</feature>
<name>S7PXE2_GLOTA</name>
<dbReference type="AlphaFoldDB" id="S7PXE2"/>